<evidence type="ECO:0000313" key="13">
    <source>
        <dbReference type="Proteomes" id="UP001162972"/>
    </source>
</evidence>
<sequence length="704" mass="77638">MYASLVRLQQTRTEKPSENVTTAPVSSSAIPIMKANNRAGSGTGGRRLSPVQISRSANSVAPSQVSISTEENAAMEEQRFSAPSFRRLLALNLPEWKQASFGCLGAILFGAVQPVYAFVLGSMISVFFLKDHDEIKEKIRIYSFFFLGLTFFSLIINVIQHYNFAYMGEHLTKRIRERMLSKILTFEVGWFDQDENSSGSICSRLTKDANVVRSVVGDRMALVVQTMSAVTIAWTMGLVIAWRLAIVMIAVQPVMIACYYTRSVLLKNTSRKAIKAQDESSKLAADAVSNLRTIAAFSSQERILKMLEKVQEGPRRENIRQSLFAGVGLSASRSLMSCTLALDYWYGGKLIAQGCLTYKAMFETFLILVSTGHVIADAGSMTMDLSRGSDSIRSVFALLGRCTKIEPEDPDGFRPEKITGHVELENVDFSYPARPNVMIFKDFSINIEAGKSTALVGQSGSGKSTIIGLIERFYDPLKGTVKIDGRDIRSYSLRSLRRCIALVSQEPTLFSGTIKENIIYGASSDEINESEIIEAAKADITDKFSIGKHSDGTRAPNFPSSMGIAHEARKLGLPLMNVVRFKGMPILEQLFLEEKLLRTSSDNWCIVNDGTSTPSVVMGLSGKASELLELGFVLRDEVPVIRRFTGGGTVIVDHGTIFVTLICNKDDVLGVQPYPRSIMSWSGLLYDQVFRGIGDFQLRENGTT</sequence>
<comment type="similarity">
    <text evidence="1">Belongs to the ABC transporter superfamily. ABCB family. Multidrug resistance exporter (TC 3.A.1.201) subfamily.</text>
</comment>
<dbReference type="InterPro" id="IPR011527">
    <property type="entry name" value="ABC1_TM_dom"/>
</dbReference>
<dbReference type="SUPFAM" id="SSF52540">
    <property type="entry name" value="P-loop containing nucleoside triphosphate hydrolases"/>
    <property type="match status" value="1"/>
</dbReference>
<evidence type="ECO:0000256" key="3">
    <source>
        <dbReference type="ARBA" id="ARBA00022692"/>
    </source>
</evidence>
<dbReference type="Gene3D" id="3.30.930.10">
    <property type="entry name" value="Bira Bifunctional Protein, Domain 2"/>
    <property type="match status" value="1"/>
</dbReference>
<dbReference type="PROSITE" id="PS50893">
    <property type="entry name" value="ABC_TRANSPORTER_2"/>
    <property type="match status" value="1"/>
</dbReference>
<feature type="transmembrane region" description="Helical" evidence="9">
    <location>
        <begin position="141"/>
        <end position="159"/>
    </location>
</feature>
<dbReference type="PROSITE" id="PS50929">
    <property type="entry name" value="ABC_TM1F"/>
    <property type="match status" value="1"/>
</dbReference>
<protein>
    <submittedName>
        <fullName evidence="12">Uncharacterized protein</fullName>
    </submittedName>
</protein>
<feature type="transmembrane region" description="Helical" evidence="9">
    <location>
        <begin position="240"/>
        <end position="261"/>
    </location>
</feature>
<name>A0AAD6KFY7_9ROSI</name>
<dbReference type="InterPro" id="IPR027417">
    <property type="entry name" value="P-loop_NTPase"/>
</dbReference>
<organism evidence="12 13">
    <name type="scientific">Salix udensis</name>
    <dbReference type="NCBI Taxonomy" id="889485"/>
    <lineage>
        <taxon>Eukaryota</taxon>
        <taxon>Viridiplantae</taxon>
        <taxon>Streptophyta</taxon>
        <taxon>Embryophyta</taxon>
        <taxon>Tracheophyta</taxon>
        <taxon>Spermatophyta</taxon>
        <taxon>Magnoliopsida</taxon>
        <taxon>eudicotyledons</taxon>
        <taxon>Gunneridae</taxon>
        <taxon>Pentapetalae</taxon>
        <taxon>rosids</taxon>
        <taxon>fabids</taxon>
        <taxon>Malpighiales</taxon>
        <taxon>Salicaceae</taxon>
        <taxon>Saliceae</taxon>
        <taxon>Salix</taxon>
    </lineage>
</organism>
<proteinExistence type="inferred from homology"/>
<feature type="region of interest" description="Disordered" evidence="8">
    <location>
        <begin position="1"/>
        <end position="23"/>
    </location>
</feature>
<comment type="caution">
    <text evidence="12">The sequence shown here is derived from an EMBL/GenBank/DDBJ whole genome shotgun (WGS) entry which is preliminary data.</text>
</comment>
<dbReference type="InterPro" id="IPR045864">
    <property type="entry name" value="aa-tRNA-synth_II/BPL/LPL"/>
</dbReference>
<gene>
    <name evidence="12" type="ORF">OIU84_028909</name>
</gene>
<dbReference type="SUPFAM" id="SSF90123">
    <property type="entry name" value="ABC transporter transmembrane region"/>
    <property type="match status" value="1"/>
</dbReference>
<evidence type="ECO:0000256" key="8">
    <source>
        <dbReference type="SAM" id="MobiDB-lite"/>
    </source>
</evidence>
<evidence type="ECO:0000259" key="11">
    <source>
        <dbReference type="PROSITE" id="PS50929"/>
    </source>
</evidence>
<dbReference type="GO" id="GO:0140359">
    <property type="term" value="F:ABC-type transporter activity"/>
    <property type="evidence" value="ECO:0007669"/>
    <property type="project" value="InterPro"/>
</dbReference>
<evidence type="ECO:0000256" key="2">
    <source>
        <dbReference type="ARBA" id="ARBA00022448"/>
    </source>
</evidence>
<dbReference type="AlphaFoldDB" id="A0AAD6KFY7"/>
<evidence type="ECO:0000256" key="9">
    <source>
        <dbReference type="SAM" id="Phobius"/>
    </source>
</evidence>
<dbReference type="CDD" id="cd18578">
    <property type="entry name" value="ABC_6TM_Pgp_ABCB1_D2_like"/>
    <property type="match status" value="1"/>
</dbReference>
<evidence type="ECO:0000259" key="10">
    <source>
        <dbReference type="PROSITE" id="PS50893"/>
    </source>
</evidence>
<dbReference type="SUPFAM" id="SSF55681">
    <property type="entry name" value="Class II aaRS and biotin synthetases"/>
    <property type="match status" value="1"/>
</dbReference>
<dbReference type="GO" id="GO:0016020">
    <property type="term" value="C:membrane"/>
    <property type="evidence" value="ECO:0007669"/>
    <property type="project" value="InterPro"/>
</dbReference>
<evidence type="ECO:0000256" key="1">
    <source>
        <dbReference type="ARBA" id="ARBA00007577"/>
    </source>
</evidence>
<feature type="domain" description="ABC transporter" evidence="10">
    <location>
        <begin position="422"/>
        <end position="698"/>
    </location>
</feature>
<dbReference type="Gene3D" id="1.20.1560.10">
    <property type="entry name" value="ABC transporter type 1, transmembrane domain"/>
    <property type="match status" value="1"/>
</dbReference>
<dbReference type="Pfam" id="PF00664">
    <property type="entry name" value="ABC_membrane"/>
    <property type="match status" value="1"/>
</dbReference>
<dbReference type="GO" id="GO:0016887">
    <property type="term" value="F:ATP hydrolysis activity"/>
    <property type="evidence" value="ECO:0007669"/>
    <property type="project" value="InterPro"/>
</dbReference>
<keyword evidence="3 9" id="KW-0812">Transmembrane</keyword>
<dbReference type="PANTHER" id="PTHR45136:SF2">
    <property type="entry name" value="ABC TRANSPORTER DOMAIN-CONTAINING PROTEIN"/>
    <property type="match status" value="1"/>
</dbReference>
<keyword evidence="13" id="KW-1185">Reference proteome</keyword>
<keyword evidence="6 9" id="KW-0472">Membrane</keyword>
<dbReference type="InterPro" id="IPR003439">
    <property type="entry name" value="ABC_transporter-like_ATP-bd"/>
</dbReference>
<accession>A0AAD6KFY7</accession>
<evidence type="ECO:0000256" key="4">
    <source>
        <dbReference type="ARBA" id="ARBA00022737"/>
    </source>
</evidence>
<keyword evidence="4" id="KW-0677">Repeat</keyword>
<dbReference type="Pfam" id="PF21948">
    <property type="entry name" value="LplA-B_cat"/>
    <property type="match status" value="1"/>
</dbReference>
<keyword evidence="5 9" id="KW-1133">Transmembrane helix</keyword>
<dbReference type="GO" id="GO:0005524">
    <property type="term" value="F:ATP binding"/>
    <property type="evidence" value="ECO:0007669"/>
    <property type="project" value="InterPro"/>
</dbReference>
<dbReference type="FunFam" id="1.20.1560.10:FF:000126">
    <property type="entry name" value="Putative ABC transporter B family member 8"/>
    <property type="match status" value="1"/>
</dbReference>
<keyword evidence="7" id="KW-0325">Glycoprotein</keyword>
<reference evidence="12 13" key="1">
    <citation type="journal article" date="2023" name="Int. J. Mol. Sci.">
        <title>De Novo Assembly and Annotation of 11 Diverse Shrub Willow (Salix) Genomes Reveals Novel Gene Organization in Sex-Linked Regions.</title>
        <authorList>
            <person name="Hyden B."/>
            <person name="Feng K."/>
            <person name="Yates T.B."/>
            <person name="Jawdy S."/>
            <person name="Cereghino C."/>
            <person name="Smart L.B."/>
            <person name="Muchero W."/>
        </authorList>
    </citation>
    <scope>NUCLEOTIDE SEQUENCE [LARGE SCALE GENOMIC DNA]</scope>
    <source>
        <tissue evidence="12">Shoot tip</tissue>
    </source>
</reference>
<evidence type="ECO:0000256" key="5">
    <source>
        <dbReference type="ARBA" id="ARBA00022989"/>
    </source>
</evidence>
<dbReference type="EMBL" id="JAPFFJ010000008">
    <property type="protein sequence ID" value="KAJ6421627.1"/>
    <property type="molecule type" value="Genomic_DNA"/>
</dbReference>
<evidence type="ECO:0000256" key="6">
    <source>
        <dbReference type="ARBA" id="ARBA00023136"/>
    </source>
</evidence>
<evidence type="ECO:0000256" key="7">
    <source>
        <dbReference type="ARBA" id="ARBA00023180"/>
    </source>
</evidence>
<dbReference type="Gene3D" id="3.40.50.300">
    <property type="entry name" value="P-loop containing nucleotide triphosphate hydrolases"/>
    <property type="match status" value="1"/>
</dbReference>
<keyword evidence="2" id="KW-0813">Transport</keyword>
<feature type="domain" description="ABC transmembrane type-1" evidence="11">
    <location>
        <begin position="101"/>
        <end position="387"/>
    </location>
</feature>
<dbReference type="InterPro" id="IPR004143">
    <property type="entry name" value="BPL_LPL_catalytic"/>
</dbReference>
<dbReference type="InterPro" id="IPR036640">
    <property type="entry name" value="ABC1_TM_sf"/>
</dbReference>
<dbReference type="PANTHER" id="PTHR45136">
    <property type="entry name" value="ABC TRANSPORTER DOMAIN-CONTAINING PROTEIN"/>
    <property type="match status" value="1"/>
</dbReference>
<dbReference type="Proteomes" id="UP001162972">
    <property type="component" value="Chromosome 17"/>
</dbReference>
<dbReference type="Pfam" id="PF00005">
    <property type="entry name" value="ABC_tran"/>
    <property type="match status" value="1"/>
</dbReference>
<feature type="transmembrane region" description="Helical" evidence="9">
    <location>
        <begin position="99"/>
        <end position="129"/>
    </location>
</feature>
<evidence type="ECO:0000313" key="12">
    <source>
        <dbReference type="EMBL" id="KAJ6421627.1"/>
    </source>
</evidence>